<sequence>MNNKKISFISCVNDFEEYNTALRHIHNLKVPHGYEIETIAIEKAASITSGYNEAMKKSDAKYKVYLHQDAYILNENFISDVITLFEKYPKLGMLGITGAKSLPNGCMFHSPRIYGGMYHTLKGKGNIELTLARNVVRDYEDVLAIDGVIMITQYDLLWREDLFQGWHFYDVSQSLEFGIAGYGVGVVKQENPWCLHDTGIINWDGYEENRKIFVQNYRPYIN</sequence>
<dbReference type="RefSeq" id="WP_088094178.1">
    <property type="nucleotide sequence ID" value="NZ_JBALMA010000370.1"/>
</dbReference>
<feature type="domain" description="Streptomycin biosynthesis protein StrF" evidence="1">
    <location>
        <begin position="7"/>
        <end position="217"/>
    </location>
</feature>
<dbReference type="Gene3D" id="3.90.550.10">
    <property type="entry name" value="Spore Coat Polysaccharide Biosynthesis Protein SpsA, Chain A"/>
    <property type="match status" value="1"/>
</dbReference>
<dbReference type="InterPro" id="IPR059123">
    <property type="entry name" value="StrF_dom"/>
</dbReference>
<comment type="caution">
    <text evidence="2">The sequence shown here is derived from an EMBL/GenBank/DDBJ whole genome shotgun (WGS) entry which is preliminary data.</text>
</comment>
<dbReference type="SUPFAM" id="SSF53448">
    <property type="entry name" value="Nucleotide-diphospho-sugar transferases"/>
    <property type="match status" value="1"/>
</dbReference>
<evidence type="ECO:0000313" key="2">
    <source>
        <dbReference type="EMBL" id="OUM48067.1"/>
    </source>
</evidence>
<dbReference type="EMBL" id="MWPX01000016">
    <property type="protein sequence ID" value="OUM48067.1"/>
    <property type="molecule type" value="Genomic_DNA"/>
</dbReference>
<dbReference type="InterPro" id="IPR029044">
    <property type="entry name" value="Nucleotide-diphossugar_trans"/>
</dbReference>
<dbReference type="Proteomes" id="UP000195321">
    <property type="component" value="Unassembled WGS sequence"/>
</dbReference>
<name>A0A1Y3MC80_9BACI</name>
<organism evidence="2 3">
    <name type="scientific">Bacillus pseudomycoides</name>
    <dbReference type="NCBI Taxonomy" id="64104"/>
    <lineage>
        <taxon>Bacteria</taxon>
        <taxon>Bacillati</taxon>
        <taxon>Bacillota</taxon>
        <taxon>Bacilli</taxon>
        <taxon>Bacillales</taxon>
        <taxon>Bacillaceae</taxon>
        <taxon>Bacillus</taxon>
        <taxon>Bacillus cereus group</taxon>
    </lineage>
</organism>
<dbReference type="AlphaFoldDB" id="A0A1Y3MC80"/>
<proteinExistence type="predicted"/>
<evidence type="ECO:0000259" key="1">
    <source>
        <dbReference type="Pfam" id="PF13712"/>
    </source>
</evidence>
<accession>A0A1Y3MC80</accession>
<evidence type="ECO:0000313" key="3">
    <source>
        <dbReference type="Proteomes" id="UP000195321"/>
    </source>
</evidence>
<gene>
    <name evidence="2" type="ORF">BW425_15310</name>
</gene>
<reference evidence="2 3" key="1">
    <citation type="submission" date="2017-02" db="EMBL/GenBank/DDBJ databases">
        <title>Bacillus pseudomycoides isolate FSL K6-0042.</title>
        <authorList>
            <person name="Kovac J."/>
        </authorList>
    </citation>
    <scope>NUCLEOTIDE SEQUENCE [LARGE SCALE GENOMIC DNA]</scope>
    <source>
        <strain evidence="2 3">FSL K6-0042</strain>
    </source>
</reference>
<dbReference type="Pfam" id="PF13712">
    <property type="entry name" value="Glyco_tranf_2_5"/>
    <property type="match status" value="1"/>
</dbReference>
<protein>
    <recommendedName>
        <fullName evidence="1">Streptomycin biosynthesis protein StrF domain-containing protein</fullName>
    </recommendedName>
</protein>